<gene>
    <name evidence="2" type="ORF">DIC66_21160</name>
</gene>
<protein>
    <submittedName>
        <fullName evidence="2">Hydrogenase</fullName>
    </submittedName>
</protein>
<evidence type="ECO:0000256" key="1">
    <source>
        <dbReference type="ARBA" id="ARBA00009004"/>
    </source>
</evidence>
<dbReference type="InterPro" id="IPR036249">
    <property type="entry name" value="Thioredoxin-like_sf"/>
</dbReference>
<dbReference type="SUPFAM" id="SSF52833">
    <property type="entry name" value="Thioredoxin-like"/>
    <property type="match status" value="1"/>
</dbReference>
<dbReference type="RefSeq" id="WP_117180174.1">
    <property type="nucleotide sequence ID" value="NZ_QFZK01000027.1"/>
</dbReference>
<sequence>MTQATLSPLDTTGSETLVKLPVQAPKADIGTSPLIARLVNAFHATWVDESNIAAWSAEGGDRVVLFAGDPVQFPQGMDVAVVLPELQRALNNCFQIGVVERDKEAALARRYGSQRWPTLLFLRDGKYVTTLSGMHDWEDFLREMQQALAMPTSRAPIAVMGPAASDSACH</sequence>
<accession>A0A3E1R794</accession>
<dbReference type="Proteomes" id="UP000260665">
    <property type="component" value="Unassembled WGS sequence"/>
</dbReference>
<dbReference type="Gene3D" id="3.40.30.10">
    <property type="entry name" value="Glutaredoxin"/>
    <property type="match status" value="1"/>
</dbReference>
<evidence type="ECO:0000313" key="2">
    <source>
        <dbReference type="EMBL" id="RFO94912.1"/>
    </source>
</evidence>
<dbReference type="EMBL" id="QFZK01000027">
    <property type="protein sequence ID" value="RFO94912.1"/>
    <property type="molecule type" value="Genomic_DNA"/>
</dbReference>
<keyword evidence="3" id="KW-1185">Reference proteome</keyword>
<comment type="caution">
    <text evidence="2">The sequence shown here is derived from an EMBL/GenBank/DDBJ whole genome shotgun (WGS) entry which is preliminary data.</text>
</comment>
<evidence type="ECO:0000313" key="3">
    <source>
        <dbReference type="Proteomes" id="UP000260665"/>
    </source>
</evidence>
<dbReference type="CDD" id="cd02965">
    <property type="entry name" value="HyaE"/>
    <property type="match status" value="1"/>
</dbReference>
<comment type="similarity">
    <text evidence="1">Belongs to the HupG/HyaE family.</text>
</comment>
<dbReference type="AlphaFoldDB" id="A0A3E1R794"/>
<reference evidence="2 3" key="1">
    <citation type="submission" date="2018-05" db="EMBL/GenBank/DDBJ databases">
        <title>Rhodoferax soyangensis sp.nov., isolated from an oligotrophic freshwater lake.</title>
        <authorList>
            <person name="Park M."/>
        </authorList>
    </citation>
    <scope>NUCLEOTIDE SEQUENCE [LARGE SCALE GENOMIC DNA]</scope>
    <source>
        <strain evidence="2 3">IMCC26218</strain>
    </source>
</reference>
<dbReference type="InterPro" id="IPR010893">
    <property type="entry name" value="NiFe-hyd_mat_HyaE"/>
</dbReference>
<dbReference type="Pfam" id="PF07449">
    <property type="entry name" value="HyaE"/>
    <property type="match status" value="1"/>
</dbReference>
<dbReference type="OrthoDB" id="6560050at2"/>
<proteinExistence type="inferred from homology"/>
<name>A0A3E1R794_9BURK</name>
<organism evidence="2 3">
    <name type="scientific">Rhodoferax lacus</name>
    <dbReference type="NCBI Taxonomy" id="2184758"/>
    <lineage>
        <taxon>Bacteria</taxon>
        <taxon>Pseudomonadati</taxon>
        <taxon>Pseudomonadota</taxon>
        <taxon>Betaproteobacteria</taxon>
        <taxon>Burkholderiales</taxon>
        <taxon>Comamonadaceae</taxon>
        <taxon>Rhodoferax</taxon>
    </lineage>
</organism>